<accession>A0A285PTZ3</accession>
<evidence type="ECO:0000313" key="1">
    <source>
        <dbReference type="EMBL" id="SOB72662.1"/>
    </source>
</evidence>
<name>A0A285PTZ3_9FIRM</name>
<protein>
    <submittedName>
        <fullName evidence="1">Uncharacterized protein</fullName>
    </submittedName>
</protein>
<keyword evidence="2" id="KW-1185">Reference proteome</keyword>
<gene>
    <name evidence="1" type="ORF">EHLA_2029</name>
</gene>
<dbReference type="EMBL" id="LT907978">
    <property type="protein sequence ID" value="SOB72662.1"/>
    <property type="molecule type" value="Genomic_DNA"/>
</dbReference>
<reference evidence="2" key="1">
    <citation type="submission" date="2017-09" db="EMBL/GenBank/DDBJ databases">
        <authorList>
            <person name="Shetty A S."/>
        </authorList>
    </citation>
    <scope>NUCLEOTIDE SEQUENCE [LARGE SCALE GENOMIC DNA]</scope>
</reference>
<dbReference type="AlphaFoldDB" id="A0A285PTZ3"/>
<proteinExistence type="predicted"/>
<dbReference type="KEGG" id="ehl:EHLA_2029"/>
<evidence type="ECO:0000313" key="2">
    <source>
        <dbReference type="Proteomes" id="UP000217549"/>
    </source>
</evidence>
<sequence length="329" mass="38793">MSDQSFQEKLLQGAGKQLAQLKPWKYFQADDILVLQSNGSLQKAHVSFFSQTYYQSLNEEKFKYSLRIYPGYSGKNNLFRDRCLQLSDRYKEYTEEYMECFWFVKEDELSGDGVYYQVSRLNQFPDEMKIYEMQDLFDYLILIREALEQIIDHNFYGGPENKMYSYSAGNFPWNVLAGFRDVEKCLQIYHTPESSRSIRREPFPLEKFCMEGRLYITPKEKKMLLSAEKRESTLETDITFDEAWSAFDFNKKGKKDGPIIISLKENEKVIDLKRKWDERDAQQILIEMLEKYILEKGVPACVIVKNPVTKGALIELSKILKIELINIEI</sequence>
<dbReference type="Proteomes" id="UP000217549">
    <property type="component" value="Chromosome I"/>
</dbReference>
<dbReference type="RefSeq" id="WP_096240630.1">
    <property type="nucleotide sequence ID" value="NZ_LT907978.1"/>
</dbReference>
<organism evidence="1 2">
    <name type="scientific">Anaerobutyricum hallii</name>
    <dbReference type="NCBI Taxonomy" id="39488"/>
    <lineage>
        <taxon>Bacteria</taxon>
        <taxon>Bacillati</taxon>
        <taxon>Bacillota</taxon>
        <taxon>Clostridia</taxon>
        <taxon>Lachnospirales</taxon>
        <taxon>Lachnospiraceae</taxon>
        <taxon>Anaerobutyricum</taxon>
    </lineage>
</organism>